<sequence>MKVIEPSVIHHIQNGVLEGKDIESYTKRYHEVNYLYEKQREDDPIVYEVYSYSKGKDILGNLNWGLTVLKPVYSHNECNMTKGHFHVNKDCAEIYFGIAGVGLLLLMDEEGHTWAEKVYEGSLHHIDGRIAHRLVNTGDEDLKVGACWPTSAGHDYHAIEKREFGYRVYKRNGQIEFEKR</sequence>
<dbReference type="GO" id="GO:0004347">
    <property type="term" value="F:glucose-6-phosphate isomerase activity"/>
    <property type="evidence" value="ECO:0007669"/>
    <property type="project" value="UniProtKB-EC"/>
</dbReference>
<evidence type="ECO:0000256" key="3">
    <source>
        <dbReference type="ARBA" id="ARBA00011952"/>
    </source>
</evidence>
<dbReference type="GO" id="GO:0006096">
    <property type="term" value="P:glycolytic process"/>
    <property type="evidence" value="ECO:0007669"/>
    <property type="project" value="UniProtKB-UniPathway"/>
</dbReference>
<dbReference type="GO" id="GO:0006094">
    <property type="term" value="P:gluconeogenesis"/>
    <property type="evidence" value="ECO:0007669"/>
    <property type="project" value="UniProtKB-KW"/>
</dbReference>
<dbReference type="STRING" id="100884.GCA_000269565_02601"/>
<comment type="catalytic activity">
    <reaction evidence="6">
        <text>alpha-D-glucose 6-phosphate = beta-D-fructose 6-phosphate</text>
        <dbReference type="Rhea" id="RHEA:11816"/>
        <dbReference type="ChEBI" id="CHEBI:57634"/>
        <dbReference type="ChEBI" id="CHEBI:58225"/>
        <dbReference type="EC" id="5.3.1.9"/>
    </reaction>
</comment>
<dbReference type="CDD" id="cd02218">
    <property type="entry name" value="cupin_PGI"/>
    <property type="match status" value="1"/>
</dbReference>
<dbReference type="GO" id="GO:0005737">
    <property type="term" value="C:cytoplasm"/>
    <property type="evidence" value="ECO:0007669"/>
    <property type="project" value="InterPro"/>
</dbReference>
<evidence type="ECO:0000259" key="7">
    <source>
        <dbReference type="Pfam" id="PF06560"/>
    </source>
</evidence>
<comment type="pathway">
    <text evidence="1">Carbohydrate degradation; glycolysis; D-glyceraldehyde 3-phosphate and glycerone phosphate from D-glucose: step 2/4.</text>
</comment>
<dbReference type="Gene3D" id="2.60.120.10">
    <property type="entry name" value="Jelly Rolls"/>
    <property type="match status" value="1"/>
</dbReference>
<evidence type="ECO:0000256" key="1">
    <source>
        <dbReference type="ARBA" id="ARBA00004926"/>
    </source>
</evidence>
<evidence type="ECO:0000313" key="9">
    <source>
        <dbReference type="Proteomes" id="UP000003157"/>
    </source>
</evidence>
<dbReference type="InterPro" id="IPR010551">
    <property type="entry name" value="G6P_isomerase_prok"/>
</dbReference>
<dbReference type="OrthoDB" id="5592106at2"/>
<evidence type="ECO:0000313" key="8">
    <source>
        <dbReference type="EMBL" id="EFW03755.1"/>
    </source>
</evidence>
<comment type="similarity">
    <text evidence="2">Belongs to the archaeal-type GPI family.</text>
</comment>
<evidence type="ECO:0000256" key="5">
    <source>
        <dbReference type="ARBA" id="ARBA00023152"/>
    </source>
</evidence>
<keyword evidence="5" id="KW-0324">Glycolysis</keyword>
<dbReference type="EC" id="5.3.1.9" evidence="3"/>
<dbReference type="HOGENOM" id="CLU_105797_0_0_9"/>
<feature type="domain" description="Glucose-6-phosphate isomerase prokaryote" evidence="7">
    <location>
        <begin position="41"/>
        <end position="175"/>
    </location>
</feature>
<proteinExistence type="inferred from homology"/>
<dbReference type="AlphaFoldDB" id="E7GDV2"/>
<gene>
    <name evidence="8" type="ORF">HMPREF9488_02945</name>
</gene>
<reference evidence="8 9" key="1">
    <citation type="submission" date="2010-12" db="EMBL/GenBank/DDBJ databases">
        <title>The Genome Sequence of Coprobacillus sp. strain 29_1.</title>
        <authorList>
            <consortium name="The Broad Institute Genome Sequencing Platform"/>
            <person name="Earl A."/>
            <person name="Ward D."/>
            <person name="Feldgarden M."/>
            <person name="Gevers D."/>
            <person name="Daigneault M."/>
            <person name="Sibley C.D."/>
            <person name="White A."/>
            <person name="Strauss J."/>
            <person name="Allen-Vercoe E."/>
            <person name="Young S.K."/>
            <person name="Zeng Q."/>
            <person name="Gargeya S."/>
            <person name="Fitzgerald M."/>
            <person name="Haas B."/>
            <person name="Abouelleil A."/>
            <person name="Alvarado L."/>
            <person name="Arachchi H.M."/>
            <person name="Berlin A."/>
            <person name="Brown A."/>
            <person name="Chapman S.B."/>
            <person name="Chen Z."/>
            <person name="Dunbar C."/>
            <person name="Freedman E."/>
            <person name="Gearin G."/>
            <person name="Gellesch M."/>
            <person name="Goldberg J."/>
            <person name="Griggs A."/>
            <person name="Gujja S."/>
            <person name="Heilman E."/>
            <person name="Heiman D."/>
            <person name="Howarth C."/>
            <person name="Larson L."/>
            <person name="Lui A."/>
            <person name="MacDonald P.J.P."/>
            <person name="Mehta T."/>
            <person name="Montmayeur A."/>
            <person name="Murphy C."/>
            <person name="Neiman D."/>
            <person name="Pearson M."/>
            <person name="Priest M."/>
            <person name="Roberts A."/>
            <person name="Saif S."/>
            <person name="Shea T."/>
            <person name="Shenoy N."/>
            <person name="Sisk P."/>
            <person name="Stolte C."/>
            <person name="Sykes S."/>
            <person name="White J."/>
            <person name="Yandava C."/>
            <person name="Nusbaum C."/>
            <person name="Birren B."/>
        </authorList>
    </citation>
    <scope>NUCLEOTIDE SEQUENCE [LARGE SCALE GENOMIC DNA]</scope>
    <source>
        <strain evidence="8 9">29_1</strain>
    </source>
</reference>
<dbReference type="RefSeq" id="WP_008790032.1">
    <property type="nucleotide sequence ID" value="NZ_AKCB01000001.1"/>
</dbReference>
<dbReference type="InterPro" id="IPR014710">
    <property type="entry name" value="RmlC-like_jellyroll"/>
</dbReference>
<dbReference type="SUPFAM" id="SSF51182">
    <property type="entry name" value="RmlC-like cupins"/>
    <property type="match status" value="1"/>
</dbReference>
<dbReference type="InterPro" id="IPR011051">
    <property type="entry name" value="RmlC_Cupin_sf"/>
</dbReference>
<organism evidence="8 9">
    <name type="scientific">Coprobacillus cateniformis</name>
    <dbReference type="NCBI Taxonomy" id="100884"/>
    <lineage>
        <taxon>Bacteria</taxon>
        <taxon>Bacillati</taxon>
        <taxon>Bacillota</taxon>
        <taxon>Erysipelotrichia</taxon>
        <taxon>Erysipelotrichales</taxon>
        <taxon>Coprobacillaceae</taxon>
        <taxon>Coprobacillus</taxon>
    </lineage>
</organism>
<protein>
    <recommendedName>
        <fullName evidence="3">glucose-6-phosphate isomerase</fullName>
        <ecNumber evidence="3">5.3.1.9</ecNumber>
    </recommendedName>
</protein>
<comment type="caution">
    <text evidence="8">The sequence shown here is derived from an EMBL/GenBank/DDBJ whole genome shotgun (WGS) entry which is preliminary data.</text>
</comment>
<dbReference type="GeneID" id="78230415"/>
<dbReference type="Pfam" id="PF06560">
    <property type="entry name" value="GPI"/>
    <property type="match status" value="1"/>
</dbReference>
<name>E7GDV2_9FIRM</name>
<evidence type="ECO:0000256" key="2">
    <source>
        <dbReference type="ARBA" id="ARBA00006542"/>
    </source>
</evidence>
<dbReference type="EMBL" id="ADKX01000043">
    <property type="protein sequence ID" value="EFW03755.1"/>
    <property type="molecule type" value="Genomic_DNA"/>
</dbReference>
<evidence type="ECO:0000256" key="6">
    <source>
        <dbReference type="ARBA" id="ARBA00029321"/>
    </source>
</evidence>
<dbReference type="eggNOG" id="COG2140">
    <property type="taxonomic scope" value="Bacteria"/>
</dbReference>
<dbReference type="Proteomes" id="UP000003157">
    <property type="component" value="Unassembled WGS sequence"/>
</dbReference>
<accession>E7GDV2</accession>
<keyword evidence="4" id="KW-0312">Gluconeogenesis</keyword>
<dbReference type="UniPathway" id="UPA00109">
    <property type="reaction ID" value="UER00181"/>
</dbReference>
<keyword evidence="9" id="KW-1185">Reference proteome</keyword>
<evidence type="ECO:0000256" key="4">
    <source>
        <dbReference type="ARBA" id="ARBA00022432"/>
    </source>
</evidence>